<keyword evidence="2" id="KW-0472">Membrane</keyword>
<feature type="compositionally biased region" description="Gly residues" evidence="1">
    <location>
        <begin position="46"/>
        <end position="57"/>
    </location>
</feature>
<comment type="caution">
    <text evidence="3">The sequence shown here is derived from an EMBL/GenBank/DDBJ whole genome shotgun (WGS) entry which is preliminary data.</text>
</comment>
<evidence type="ECO:0000256" key="2">
    <source>
        <dbReference type="SAM" id="Phobius"/>
    </source>
</evidence>
<keyword evidence="2" id="KW-1133">Transmembrane helix</keyword>
<proteinExistence type="predicted"/>
<reference evidence="3 4" key="1">
    <citation type="submission" date="2017-01" db="EMBL/GenBank/DDBJ databases">
        <authorList>
            <person name="Varghese N."/>
            <person name="Submissions S."/>
        </authorList>
    </citation>
    <scope>NUCLEOTIDE SEQUENCE [LARGE SCALE GENOMIC DNA]</scope>
    <source>
        <strain evidence="3 4">DSM 18447</strain>
    </source>
</reference>
<sequence length="57" mass="6009">MSVFRIFFIVLCLAVFGSAWYYGRLGFGGESTDVPSPTDGSMRVGSSGGYYAGGSVK</sequence>
<protein>
    <submittedName>
        <fullName evidence="3">Uncharacterized protein</fullName>
    </submittedName>
</protein>
<evidence type="ECO:0000313" key="4">
    <source>
        <dbReference type="Proteomes" id="UP000186216"/>
    </source>
</evidence>
<dbReference type="AlphaFoldDB" id="A0AA46A3V1"/>
<keyword evidence="2" id="KW-0812">Transmembrane</keyword>
<name>A0AA46A3V1_9RHOB</name>
<organism evidence="3 4">
    <name type="scientific">Paracoccus saliphilus</name>
    <dbReference type="NCBI Taxonomy" id="405559"/>
    <lineage>
        <taxon>Bacteria</taxon>
        <taxon>Pseudomonadati</taxon>
        <taxon>Pseudomonadota</taxon>
        <taxon>Alphaproteobacteria</taxon>
        <taxon>Rhodobacterales</taxon>
        <taxon>Paracoccaceae</taxon>
        <taxon>Paracoccus</taxon>
    </lineage>
</organism>
<dbReference type="EMBL" id="FTOU01000001">
    <property type="protein sequence ID" value="SIS50423.1"/>
    <property type="molecule type" value="Genomic_DNA"/>
</dbReference>
<accession>A0AA46A3V1</accession>
<evidence type="ECO:0000313" key="3">
    <source>
        <dbReference type="EMBL" id="SIS50423.1"/>
    </source>
</evidence>
<evidence type="ECO:0000256" key="1">
    <source>
        <dbReference type="SAM" id="MobiDB-lite"/>
    </source>
</evidence>
<feature type="transmembrane region" description="Helical" evidence="2">
    <location>
        <begin position="6"/>
        <end position="23"/>
    </location>
</feature>
<feature type="region of interest" description="Disordered" evidence="1">
    <location>
        <begin position="29"/>
        <end position="57"/>
    </location>
</feature>
<gene>
    <name evidence="3" type="ORF">SAMN05421772_101121</name>
</gene>
<dbReference type="Proteomes" id="UP000186216">
    <property type="component" value="Unassembled WGS sequence"/>
</dbReference>